<dbReference type="FunFam" id="3.30.2130.10:FF:000001">
    <property type="entry name" value="Bifunctional aspartokinase/homoserine dehydrogenase"/>
    <property type="match status" value="1"/>
</dbReference>
<keyword evidence="16" id="KW-0539">Nucleus</keyword>
<dbReference type="HOGENOM" id="CLU_001042_0_3_1"/>
<evidence type="ECO:0000256" key="6">
    <source>
        <dbReference type="ARBA" id="ARBA00013059"/>
    </source>
</evidence>
<dbReference type="SMART" id="SM00968">
    <property type="entry name" value="SMC_hinge"/>
    <property type="match status" value="1"/>
</dbReference>
<dbReference type="Gene3D" id="3.40.1160.10">
    <property type="entry name" value="Acetylglutamate kinase-like"/>
    <property type="match status" value="2"/>
</dbReference>
<evidence type="ECO:0000256" key="12">
    <source>
        <dbReference type="ARBA" id="ARBA00022776"/>
    </source>
</evidence>
<reference evidence="23 24" key="1">
    <citation type="journal article" date="2011" name="Proc. Natl. Acad. Sci. U.S.A.">
        <title>Genome and transcriptome analyses of the mountain pine beetle-fungal symbiont Grosmannia clavigera, a lodgepole pine pathogen.</title>
        <authorList>
            <person name="DiGuistini S."/>
            <person name="Wang Y."/>
            <person name="Liao N.Y."/>
            <person name="Taylor G."/>
            <person name="Tanguay P."/>
            <person name="Feau N."/>
            <person name="Henrissat B."/>
            <person name="Chan S.K."/>
            <person name="Hesse-Orce U."/>
            <person name="Alamouti S.M."/>
            <person name="Tsui C.K.M."/>
            <person name="Docking R.T."/>
            <person name="Levasseur A."/>
            <person name="Haridas S."/>
            <person name="Robertson G."/>
            <person name="Birol I."/>
            <person name="Holt R.A."/>
            <person name="Marra M.A."/>
            <person name="Hamelin R.C."/>
            <person name="Hirst M."/>
            <person name="Jones S.J.M."/>
            <person name="Bohlmann J."/>
            <person name="Breuil C."/>
        </authorList>
    </citation>
    <scope>NUCLEOTIDE SEQUENCE [LARGE SCALE GENOMIC DNA]</scope>
    <source>
        <strain evidence="24">kw1407 / UAMH 11150</strain>
    </source>
</reference>
<feature type="coiled-coil region" evidence="20">
    <location>
        <begin position="590"/>
        <end position="659"/>
    </location>
</feature>
<comment type="similarity">
    <text evidence="5">Belongs to the aspartokinase family.</text>
</comment>
<dbReference type="InterPro" id="IPR036393">
    <property type="entry name" value="AceGlu_kinase-like_sf"/>
</dbReference>
<keyword evidence="8" id="KW-0597">Phosphoprotein</keyword>
<evidence type="ECO:0000256" key="5">
    <source>
        <dbReference type="ARBA" id="ARBA00010122"/>
    </source>
</evidence>
<dbReference type="Gene3D" id="3.40.50.300">
    <property type="entry name" value="P-loop containing nucleotide triphosphate hydrolases"/>
    <property type="match status" value="2"/>
</dbReference>
<evidence type="ECO:0000313" key="23">
    <source>
        <dbReference type="EMBL" id="EFX01487.1"/>
    </source>
</evidence>
<keyword evidence="11" id="KW-0547">Nucleotide-binding</keyword>
<feature type="region of interest" description="Disordered" evidence="21">
    <location>
        <begin position="1739"/>
        <end position="1768"/>
    </location>
</feature>
<dbReference type="GO" id="GO:0051301">
    <property type="term" value="P:cell division"/>
    <property type="evidence" value="ECO:0007669"/>
    <property type="project" value="UniProtKB-KW"/>
</dbReference>
<sequence length="1925" mass="216570">MWMRGKDKRPCCNATVGQKKNEHPATAPAAALARMSEPLAARQKKADLTSSFRMGQVWSRCPSWCVDDLLAQLTDIGPLDWVELAKDDKLKRQKYKSRADPVCVHRTLCCNRWWPISLSLSRMAVSAGGRLIVIESFGHERERRPPPPLHPAAKMGKLNRLELFNFKSYKGHHVLLFGDSYFTSVVGPNGSGKSNSMDAISFVLGIKSSHLRSSHLKDLVYRGRVMETSKPSEDAPETNETGGDALEDDEGGRSGRGDPKTAWVMAVYEDDAGDTHRWKRSITNQGSSEYRINNRVVTAQDYNQALENENILIKARNFLVFQGDVEAIASQSSQDLTRLIEQISGSLDFKPEYERLKAEAEQAIENQNFHLTRRRAINAEIKQYQEQKAEAESFQRKLNERDEAIVNQMLSKIHHYQRIMDDSSVQIQDHQENLAEFRRKLHSAEKQLEEARAEYAAAHKEASKVERRIRTKEREIEDEENRLIPSAEKVEQLSREIATLSQRVASATEERDAMVARVQKAEKDMAIVEKARVQFEKQWKETLQKQGKDLSEADRKEYHTLRSDLLKKSALEIVDRDNMRRQLNSDEVTVNTIKGNIDNRQSRVAKLEAELETIRERRDGCKQDVHKLGQDVDAAKKAYNQAKSERVRVNNTVTEIEENMQEIATRLETARSGMVQSRKETRMKEVVSQMRRIYPGVHGRVGELCKPKQKKYDDAVVTALGQDFDSVIVDGEKTASDCIQYLKEQRQTPMTFIPLDNVKVNTPNTAIRGIQGARLTIDTIDFDAHLERGMAFACGGSVICDSMEVARNIVYQKRLPVKAVSLEGFLINRSGTMTGGRMPDQKGNRGKRFAEEDVQNLERIYEKKRADLEKLPKPSHLLHHEKVLNDDLANLEQRLRAARAELQAFEKNFGGKKKEAEVETKQLHEREQKLAEESAKLESTRRAVAQTEQAVMKIEDKIFAAFCTKHGFTDVREYEAQQGSLEQQAEEKRGEFKVQLQRLKSALSWETSKRDNTALRVEQMERQLQVRRKDLQQHETEKASISEIVAQARRDVDHLHAKLDQIQEENSTTTDKVAETKAEVQRWQREIESRLKEINGLETEVQKNSAAKFALLQRCKMEQIQIPLLEGSLDNLPNEDQLLNQDPDAMDVDDGDDGVMEAAMDDHGIEVNFDRLEAEFKNQDEEHIEERLEAKIAELTAELEKLNPNMRAIERLESVEGKLREVDKEFEDSKKIAYRIKTEFEDIKGQRTDVFRKAFSHIQEQITEVYKELTRTEAYPLGGQAYLDIEAEGDEPPYLSGVKYHAMPPLKRFRDMEHLSGGEKTMAALALLFAIHSYQPSPFFVLDEVDAALDNANVDKIKKYIREHAGPGMQFIVISLKPGLFQDSESLVGVYRDQDVNSSKTLTLDRATQFTTYLLVHRPYSSPHVALHNTDMSRPVLRNPATGGWIVQKFGGTSVGKFPEQIAEDIVRQYVSSNNRVVIVCSARSPGKKASGTTSRLLDVYRRLQQLAAATAISDEQAQTELVESAQQIIQDICDEHLAAADATIEDTALRAALRSEIEAECGELAEYVAATKRFHLEVNARSKDRLASLGEKLSCRFMTYVLRDHQVAAEYVDLADMAACEDRVPVVTGFFGNVPGSLMDGDVGRGYTDLCAALVAVGLSAKELQVWKEVDGIFTADPSKVPTARLIPSITPSEAAELTFYGSEVIHHLTMDQVIKATPPIPVRIKNVKNPRGDGTIVLPDPVRAPGQQLQKSAARGSGAATGPQRPTAVTIKDRISVLNIYSNKRSLAHGFVARVFSVLDQHQISVDLIATSEVHVSMAIHAPDASEGAAVEDSHLERARRELGALGDVSLLHGMAILSLVGADMKNMIGVAGKMFSTLGEHDINIEMISQGASEINISCVIDAQEATRAMNVLHTNLFTFLE</sequence>
<dbReference type="GeneID" id="25979861"/>
<dbReference type="NCBIfam" id="TIGR00657">
    <property type="entry name" value="asp_kinases"/>
    <property type="match status" value="1"/>
</dbReference>
<dbReference type="GO" id="GO:0003677">
    <property type="term" value="F:DNA binding"/>
    <property type="evidence" value="ECO:0007669"/>
    <property type="project" value="TreeGrafter"/>
</dbReference>
<dbReference type="SUPFAM" id="SSF75553">
    <property type="entry name" value="Smc hinge domain"/>
    <property type="match status" value="1"/>
</dbReference>
<protein>
    <recommendedName>
        <fullName evidence="18">Aspartate kinase FUB3</fullName>
        <ecNumber evidence="6">2.7.2.4</ecNumber>
    </recommendedName>
    <alternativeName>
        <fullName evidence="19">Fusaric acid biosynthesis protein 3</fullName>
    </alternativeName>
</protein>
<dbReference type="InterPro" id="IPR002912">
    <property type="entry name" value="ACT_dom"/>
</dbReference>
<dbReference type="Pfam" id="PF13476">
    <property type="entry name" value="AAA_23"/>
    <property type="match status" value="1"/>
</dbReference>
<dbReference type="InterPro" id="IPR001341">
    <property type="entry name" value="Asp_kinase"/>
</dbReference>
<dbReference type="Gene3D" id="3.30.70.1620">
    <property type="match status" value="1"/>
</dbReference>
<evidence type="ECO:0000256" key="20">
    <source>
        <dbReference type="SAM" id="Coils"/>
    </source>
</evidence>
<dbReference type="GO" id="GO:0005524">
    <property type="term" value="F:ATP binding"/>
    <property type="evidence" value="ECO:0007669"/>
    <property type="project" value="UniProtKB-KW"/>
</dbReference>
<comment type="similarity">
    <text evidence="4">Belongs to the SMC family. SMC1 subfamily.</text>
</comment>
<dbReference type="GO" id="GO:0004072">
    <property type="term" value="F:aspartate kinase activity"/>
    <property type="evidence" value="ECO:0007669"/>
    <property type="project" value="UniProtKB-EC"/>
</dbReference>
<gene>
    <name evidence="23" type="ORF">CMQ_6429</name>
</gene>
<dbReference type="EMBL" id="GL629794">
    <property type="protein sequence ID" value="EFX01487.1"/>
    <property type="molecule type" value="Genomic_DNA"/>
</dbReference>
<feature type="region of interest" description="Disordered" evidence="21">
    <location>
        <begin position="227"/>
        <end position="260"/>
    </location>
</feature>
<dbReference type="eggNOG" id="KOG0018">
    <property type="taxonomic scope" value="Eukaryota"/>
</dbReference>
<dbReference type="GO" id="GO:0008278">
    <property type="term" value="C:cohesin complex"/>
    <property type="evidence" value="ECO:0007669"/>
    <property type="project" value="InterPro"/>
</dbReference>
<dbReference type="RefSeq" id="XP_014170969.1">
    <property type="nucleotide sequence ID" value="XM_014315494.1"/>
</dbReference>
<dbReference type="PANTHER" id="PTHR18937">
    <property type="entry name" value="STRUCTURAL MAINTENANCE OF CHROMOSOMES SMC FAMILY MEMBER"/>
    <property type="match status" value="1"/>
</dbReference>
<evidence type="ECO:0000256" key="2">
    <source>
        <dbReference type="ARBA" id="ARBA00004286"/>
    </source>
</evidence>
<keyword evidence="9" id="KW-0132">Cell division</keyword>
<dbReference type="GO" id="GO:0016887">
    <property type="term" value="F:ATP hydrolysis activity"/>
    <property type="evidence" value="ECO:0007669"/>
    <property type="project" value="InterPro"/>
</dbReference>
<proteinExistence type="inferred from homology"/>
<dbReference type="FunCoup" id="F0XMC1">
    <property type="interactions" value="651"/>
</dbReference>
<evidence type="ECO:0000256" key="8">
    <source>
        <dbReference type="ARBA" id="ARBA00022553"/>
    </source>
</evidence>
<dbReference type="Gene3D" id="1.20.1060.20">
    <property type="match status" value="1"/>
</dbReference>
<dbReference type="Pfam" id="PF02463">
    <property type="entry name" value="SMC_N"/>
    <property type="match status" value="1"/>
</dbReference>
<dbReference type="SUPFAM" id="SSF52540">
    <property type="entry name" value="P-loop containing nucleoside triphosphate hydrolases"/>
    <property type="match status" value="1"/>
</dbReference>
<keyword evidence="7" id="KW-0158">Chromosome</keyword>
<dbReference type="Pfam" id="PF00696">
    <property type="entry name" value="AA_kinase"/>
    <property type="match status" value="1"/>
</dbReference>
<dbReference type="STRING" id="655863.F0XMC1"/>
<evidence type="ECO:0000256" key="11">
    <source>
        <dbReference type="ARBA" id="ARBA00022741"/>
    </source>
</evidence>
<dbReference type="InterPro" id="IPR045865">
    <property type="entry name" value="ACT-like_dom_sf"/>
</dbReference>
<dbReference type="GO" id="GO:1901607">
    <property type="term" value="P:alpha-amino acid biosynthetic process"/>
    <property type="evidence" value="ECO:0007669"/>
    <property type="project" value="UniProtKB-ARBA"/>
</dbReference>
<feature type="coiled-coil region" evidence="20">
    <location>
        <begin position="1178"/>
        <end position="1225"/>
    </location>
</feature>
<evidence type="ECO:0000256" key="1">
    <source>
        <dbReference type="ARBA" id="ARBA00004123"/>
    </source>
</evidence>
<dbReference type="Proteomes" id="UP000007796">
    <property type="component" value="Unassembled WGS sequence"/>
</dbReference>
<name>F0XMC1_GROCL</name>
<keyword evidence="24" id="KW-1185">Reference proteome</keyword>
<evidence type="ECO:0000256" key="9">
    <source>
        <dbReference type="ARBA" id="ARBA00022618"/>
    </source>
</evidence>
<dbReference type="InterPro" id="IPR054352">
    <property type="entry name" value="ACT_Aspartokinase"/>
</dbReference>
<accession>F0XMC1</accession>
<dbReference type="InterPro" id="IPR036277">
    <property type="entry name" value="SMC_hinge_sf"/>
</dbReference>
<evidence type="ECO:0000259" key="22">
    <source>
        <dbReference type="PROSITE" id="PS51671"/>
    </source>
</evidence>
<dbReference type="Pfam" id="PF06470">
    <property type="entry name" value="SMC_hinge"/>
    <property type="match status" value="1"/>
</dbReference>
<dbReference type="PROSITE" id="PS51671">
    <property type="entry name" value="ACT"/>
    <property type="match status" value="1"/>
</dbReference>
<evidence type="ECO:0000256" key="16">
    <source>
        <dbReference type="ARBA" id="ARBA00023242"/>
    </source>
</evidence>
<organism evidence="24">
    <name type="scientific">Grosmannia clavigera (strain kw1407 / UAMH 11150)</name>
    <name type="common">Blue stain fungus</name>
    <name type="synonym">Graphiocladiella clavigera</name>
    <dbReference type="NCBI Taxonomy" id="655863"/>
    <lineage>
        <taxon>Eukaryota</taxon>
        <taxon>Fungi</taxon>
        <taxon>Dikarya</taxon>
        <taxon>Ascomycota</taxon>
        <taxon>Pezizomycotina</taxon>
        <taxon>Sordariomycetes</taxon>
        <taxon>Sordariomycetidae</taxon>
        <taxon>Ophiostomatales</taxon>
        <taxon>Ophiostomataceae</taxon>
        <taxon>Leptographium</taxon>
    </lineage>
</organism>
<dbReference type="InterPro" id="IPR018042">
    <property type="entry name" value="Aspartate_kinase_CS"/>
</dbReference>
<evidence type="ECO:0000256" key="14">
    <source>
        <dbReference type="ARBA" id="ARBA00022840"/>
    </source>
</evidence>
<dbReference type="InterPro" id="IPR003395">
    <property type="entry name" value="RecF/RecN/SMC_N"/>
</dbReference>
<feature type="coiled-coil region" evidence="20">
    <location>
        <begin position="374"/>
        <end position="538"/>
    </location>
</feature>
<dbReference type="EC" id="2.7.2.4" evidence="6"/>
<dbReference type="SUPFAM" id="SSF53633">
    <property type="entry name" value="Carbamate kinase-like"/>
    <property type="match status" value="1"/>
</dbReference>
<evidence type="ECO:0000256" key="7">
    <source>
        <dbReference type="ARBA" id="ARBA00022454"/>
    </source>
</evidence>
<dbReference type="InterPro" id="IPR010935">
    <property type="entry name" value="SMC_hinge"/>
</dbReference>
<feature type="coiled-coil region" evidence="20">
    <location>
        <begin position="847"/>
        <end position="1100"/>
    </location>
</feature>
<keyword evidence="10" id="KW-0808">Transferase</keyword>
<dbReference type="Pfam" id="PF22468">
    <property type="entry name" value="ACT_9"/>
    <property type="match status" value="1"/>
</dbReference>
<dbReference type="InterPro" id="IPR038729">
    <property type="entry name" value="Rad50/SbcC_AAA"/>
</dbReference>
<evidence type="ECO:0000256" key="17">
    <source>
        <dbReference type="ARBA" id="ARBA00023306"/>
    </source>
</evidence>
<dbReference type="InterPro" id="IPR001048">
    <property type="entry name" value="Asp/Glu/Uridylate_kinase"/>
</dbReference>
<comment type="subcellular location">
    <subcellularLocation>
        <location evidence="2">Chromosome</location>
    </subcellularLocation>
    <subcellularLocation>
        <location evidence="1">Nucleus</location>
    </subcellularLocation>
</comment>
<dbReference type="Gene3D" id="1.10.287.2610">
    <property type="match status" value="1"/>
</dbReference>
<dbReference type="InterPro" id="IPR027417">
    <property type="entry name" value="P-loop_NTPase"/>
</dbReference>
<evidence type="ECO:0000256" key="13">
    <source>
        <dbReference type="ARBA" id="ARBA00022777"/>
    </source>
</evidence>
<evidence type="ECO:0000256" key="19">
    <source>
        <dbReference type="ARBA" id="ARBA00083304"/>
    </source>
</evidence>
<keyword evidence="17" id="KW-0131">Cell cycle</keyword>
<keyword evidence="13" id="KW-0418">Kinase</keyword>
<feature type="domain" description="ACT" evidence="22">
    <location>
        <begin position="1862"/>
        <end position="1925"/>
    </location>
</feature>
<evidence type="ECO:0000256" key="18">
    <source>
        <dbReference type="ARBA" id="ARBA00073087"/>
    </source>
</evidence>
<evidence type="ECO:0000256" key="21">
    <source>
        <dbReference type="SAM" id="MobiDB-lite"/>
    </source>
</evidence>
<dbReference type="PROSITE" id="PS00324">
    <property type="entry name" value="ASPARTOKINASE"/>
    <property type="match status" value="1"/>
</dbReference>
<dbReference type="CDD" id="cd03275">
    <property type="entry name" value="ABC_SMC1_euk"/>
    <property type="match status" value="2"/>
</dbReference>
<comment type="pathway">
    <text evidence="3">Mycotoxin biosynthesis.</text>
</comment>
<evidence type="ECO:0000313" key="24">
    <source>
        <dbReference type="Proteomes" id="UP000007796"/>
    </source>
</evidence>
<evidence type="ECO:0000256" key="15">
    <source>
        <dbReference type="ARBA" id="ARBA00023054"/>
    </source>
</evidence>
<dbReference type="eggNOG" id="KOG0456">
    <property type="taxonomic scope" value="Eukaryota"/>
</dbReference>
<dbReference type="SUPFAM" id="SSF55021">
    <property type="entry name" value="ACT-like"/>
    <property type="match status" value="2"/>
</dbReference>
<dbReference type="PANTHER" id="PTHR18937:SF12">
    <property type="entry name" value="STRUCTURAL MAINTENANCE OF CHROMOSOMES PROTEIN"/>
    <property type="match status" value="1"/>
</dbReference>
<dbReference type="GO" id="GO:0005634">
    <property type="term" value="C:nucleus"/>
    <property type="evidence" value="ECO:0007669"/>
    <property type="project" value="UniProtKB-SubCell"/>
</dbReference>
<keyword evidence="15 20" id="KW-0175">Coiled coil</keyword>
<evidence type="ECO:0000256" key="4">
    <source>
        <dbReference type="ARBA" id="ARBA00005597"/>
    </source>
</evidence>
<dbReference type="InterPro" id="IPR028468">
    <property type="entry name" value="Smc1_ABC"/>
</dbReference>
<keyword evidence="14" id="KW-0067">ATP-binding</keyword>
<dbReference type="Gene3D" id="3.30.70.260">
    <property type="match status" value="2"/>
</dbReference>
<dbReference type="GO" id="GO:0007062">
    <property type="term" value="P:sister chromatid cohesion"/>
    <property type="evidence" value="ECO:0007669"/>
    <property type="project" value="InterPro"/>
</dbReference>
<keyword evidence="12" id="KW-0498">Mitosis</keyword>
<dbReference type="OrthoDB" id="5575062at2759"/>
<dbReference type="InParanoid" id="F0XMC1"/>
<evidence type="ECO:0000256" key="10">
    <source>
        <dbReference type="ARBA" id="ARBA00022679"/>
    </source>
</evidence>
<evidence type="ECO:0000256" key="3">
    <source>
        <dbReference type="ARBA" id="ARBA00004685"/>
    </source>
</evidence>